<keyword evidence="9 13" id="KW-0472">Membrane</keyword>
<comment type="similarity">
    <text evidence="2">Belongs to the peptidase A1 family.</text>
</comment>
<dbReference type="InterPro" id="IPR032799">
    <property type="entry name" value="TAXi_C"/>
</dbReference>
<evidence type="ECO:0000256" key="4">
    <source>
        <dbReference type="ARBA" id="ARBA00022622"/>
    </source>
</evidence>
<dbReference type="GO" id="GO:0004190">
    <property type="term" value="F:aspartic-type endopeptidase activity"/>
    <property type="evidence" value="ECO:0007669"/>
    <property type="project" value="UniProtKB-KW"/>
</dbReference>
<evidence type="ECO:0000313" key="17">
    <source>
        <dbReference type="Proteomes" id="UP000886885"/>
    </source>
</evidence>
<dbReference type="InterPro" id="IPR032861">
    <property type="entry name" value="TAXi_N"/>
</dbReference>
<feature type="chain" id="PRO_5036501177" description="Peptidase A1 domain-containing protein" evidence="14">
    <location>
        <begin position="25"/>
        <end position="562"/>
    </location>
</feature>
<dbReference type="InterPro" id="IPR001969">
    <property type="entry name" value="Aspartic_peptidase_AS"/>
</dbReference>
<comment type="subcellular location">
    <subcellularLocation>
        <location evidence="1">Cell membrane</location>
        <topology evidence="1">Lipid-anchor</topology>
        <topology evidence="1">GPI-anchor</topology>
    </subcellularLocation>
</comment>
<dbReference type="EMBL" id="JAAWWB010000014">
    <property type="protein sequence ID" value="KAG6767116.1"/>
    <property type="molecule type" value="Genomic_DNA"/>
</dbReference>
<dbReference type="Pfam" id="PF14543">
    <property type="entry name" value="TAXi_N"/>
    <property type="match status" value="1"/>
</dbReference>
<evidence type="ECO:0000256" key="12">
    <source>
        <dbReference type="PIRSR" id="PIRSR601461-1"/>
    </source>
</evidence>
<feature type="transmembrane region" description="Helical" evidence="13">
    <location>
        <begin position="127"/>
        <end position="147"/>
    </location>
</feature>
<evidence type="ECO:0000259" key="15">
    <source>
        <dbReference type="PROSITE" id="PS51767"/>
    </source>
</evidence>
<dbReference type="AlphaFoldDB" id="A0A8X7ZD53"/>
<evidence type="ECO:0000256" key="8">
    <source>
        <dbReference type="ARBA" id="ARBA00022801"/>
    </source>
</evidence>
<evidence type="ECO:0000256" key="6">
    <source>
        <dbReference type="ARBA" id="ARBA00022729"/>
    </source>
</evidence>
<dbReference type="GO" id="GO:0006508">
    <property type="term" value="P:proteolysis"/>
    <property type="evidence" value="ECO:0007669"/>
    <property type="project" value="UniProtKB-KW"/>
</dbReference>
<keyword evidence="8" id="KW-0378">Hydrolase</keyword>
<dbReference type="FunFam" id="2.40.70.10:FF:000012">
    <property type="entry name" value="Aspartyl protease family protein 1"/>
    <property type="match status" value="1"/>
</dbReference>
<dbReference type="InterPro" id="IPR001461">
    <property type="entry name" value="Aspartic_peptidase_A1"/>
</dbReference>
<dbReference type="OrthoDB" id="2747330at2759"/>
<evidence type="ECO:0000256" key="3">
    <source>
        <dbReference type="ARBA" id="ARBA00022475"/>
    </source>
</evidence>
<keyword evidence="3" id="KW-1003">Cell membrane</keyword>
<accession>A0A8X7ZD53</accession>
<evidence type="ECO:0000256" key="1">
    <source>
        <dbReference type="ARBA" id="ARBA00004609"/>
    </source>
</evidence>
<dbReference type="PROSITE" id="PS00141">
    <property type="entry name" value="ASP_PROTEASE"/>
    <property type="match status" value="2"/>
</dbReference>
<feature type="domain" description="Peptidase A1" evidence="15">
    <location>
        <begin position="136"/>
        <end position="487"/>
    </location>
</feature>
<dbReference type="GO" id="GO:0098552">
    <property type="term" value="C:side of membrane"/>
    <property type="evidence" value="ECO:0007669"/>
    <property type="project" value="UniProtKB-KW"/>
</dbReference>
<feature type="active site" evidence="12">
    <location>
        <position position="370"/>
    </location>
</feature>
<keyword evidence="6 14" id="KW-0732">Signal</keyword>
<evidence type="ECO:0000313" key="16">
    <source>
        <dbReference type="EMBL" id="KAG6767116.1"/>
    </source>
</evidence>
<dbReference type="PANTHER" id="PTHR13683">
    <property type="entry name" value="ASPARTYL PROTEASES"/>
    <property type="match status" value="1"/>
</dbReference>
<keyword evidence="17" id="KW-1185">Reference proteome</keyword>
<feature type="transmembrane region" description="Helical" evidence="13">
    <location>
        <begin position="94"/>
        <end position="120"/>
    </location>
</feature>
<evidence type="ECO:0000256" key="13">
    <source>
        <dbReference type="SAM" id="Phobius"/>
    </source>
</evidence>
<keyword evidence="13" id="KW-0812">Transmembrane</keyword>
<reference evidence="16" key="1">
    <citation type="journal article" date="2020" name="bioRxiv">
        <title>Hybrid origin of Populus tomentosa Carr. identified through genome sequencing and phylogenomic analysis.</title>
        <authorList>
            <person name="An X."/>
            <person name="Gao K."/>
            <person name="Chen Z."/>
            <person name="Li J."/>
            <person name="Yang X."/>
            <person name="Yang X."/>
            <person name="Zhou J."/>
            <person name="Guo T."/>
            <person name="Zhao T."/>
            <person name="Huang S."/>
            <person name="Miao D."/>
            <person name="Khan W.U."/>
            <person name="Rao P."/>
            <person name="Ye M."/>
            <person name="Lei B."/>
            <person name="Liao W."/>
            <person name="Wang J."/>
            <person name="Ji L."/>
            <person name="Li Y."/>
            <person name="Guo B."/>
            <person name="Mustafa N.S."/>
            <person name="Li S."/>
            <person name="Yun Q."/>
            <person name="Keller S.R."/>
            <person name="Mao J."/>
            <person name="Zhang R."/>
            <person name="Strauss S.H."/>
        </authorList>
    </citation>
    <scope>NUCLEOTIDE SEQUENCE</scope>
    <source>
        <strain evidence="16">GM15</strain>
        <tissue evidence="16">Leaf</tissue>
    </source>
</reference>
<evidence type="ECO:0000256" key="14">
    <source>
        <dbReference type="SAM" id="SignalP"/>
    </source>
</evidence>
<keyword evidence="5" id="KW-0645">Protease</keyword>
<keyword evidence="10" id="KW-0325">Glycoprotein</keyword>
<proteinExistence type="inferred from homology"/>
<comment type="caution">
    <text evidence="16">The sequence shown here is derived from an EMBL/GenBank/DDBJ whole genome shotgun (WGS) entry which is preliminary data.</text>
</comment>
<keyword evidence="7" id="KW-0064">Aspartyl protease</keyword>
<keyword evidence="13" id="KW-1133">Transmembrane helix</keyword>
<protein>
    <recommendedName>
        <fullName evidence="15">Peptidase A1 domain-containing protein</fullName>
    </recommendedName>
</protein>
<keyword evidence="11" id="KW-0449">Lipoprotein</keyword>
<feature type="active site" evidence="12">
    <location>
        <position position="154"/>
    </location>
</feature>
<feature type="signal peptide" evidence="14">
    <location>
        <begin position="1"/>
        <end position="24"/>
    </location>
</feature>
<evidence type="ECO:0000256" key="11">
    <source>
        <dbReference type="ARBA" id="ARBA00023288"/>
    </source>
</evidence>
<dbReference type="Pfam" id="PF14541">
    <property type="entry name" value="TAXi_C"/>
    <property type="match status" value="1"/>
</dbReference>
<evidence type="ECO:0000256" key="2">
    <source>
        <dbReference type="ARBA" id="ARBA00007447"/>
    </source>
</evidence>
<keyword evidence="4" id="KW-0336">GPI-anchor</keyword>
<dbReference type="PANTHER" id="PTHR13683:SF232">
    <property type="entry name" value="OS09G0542100 PROTEIN"/>
    <property type="match status" value="1"/>
</dbReference>
<dbReference type="InterPro" id="IPR033121">
    <property type="entry name" value="PEPTIDASE_A1"/>
</dbReference>
<sequence length="562" mass="62327">MRSSSKLTFFLLITIWVFSKTCKGRVFTFKMHHRFSDSFKNWSGLTKNWPEKGSFEYYAALAHRDQMLRGRRLSDADASLAFSDGNSTFRISSLGLYVLSTFCVLLSVTVNLFLFVFGILQLGFKKWVLVSVILLHYTTVELGTPGVKFMVALDTGSDLFWVPCDCSRCAPTHGASYASVIRQLKEHLVQDFELSIYNPRESSTSKKVTCNNDMCAQRNHCLGTFSSCPYIVSYVSAQTSTSGILVKDVLHLTTEDGGREFVEAYVTFGCGQVQSGSFLDIAAPNGLFGLGMEKISVPSVLSREGLIADSFSMCFGHDGIGRISFGDKGSPDQEETPFNVNPAHPTYNVTVTQARVGTMLIDVEFTALFDSGTSFTYMVDPAYSKVSEKFHSLARDKWRPPDPRIPFEYCYDMSPDANASLVPSMSLTMKGGRHFTVYDPIIVISTQNEIVYCLAVVKSTELNIIGQNFMTGYRVVFDREKLVLGWKKFDCYDVEDYNKFPLQPHASMVPPAVAAGLDSNSSTGSAKEASNKSPSSIASTYCYSHTSVFTSLISVFLICFLL</sequence>
<dbReference type="FunFam" id="2.40.70.10:FF:000014">
    <property type="entry name" value="Aspartyl protease family protein 1"/>
    <property type="match status" value="1"/>
</dbReference>
<dbReference type="PROSITE" id="PS51767">
    <property type="entry name" value="PEPTIDASE_A1"/>
    <property type="match status" value="1"/>
</dbReference>
<gene>
    <name evidence="16" type="ORF">POTOM_028295</name>
</gene>
<dbReference type="Proteomes" id="UP000886885">
    <property type="component" value="Chromosome 7D"/>
</dbReference>
<organism evidence="16 17">
    <name type="scientific">Populus tomentosa</name>
    <name type="common">Chinese white poplar</name>
    <dbReference type="NCBI Taxonomy" id="118781"/>
    <lineage>
        <taxon>Eukaryota</taxon>
        <taxon>Viridiplantae</taxon>
        <taxon>Streptophyta</taxon>
        <taxon>Embryophyta</taxon>
        <taxon>Tracheophyta</taxon>
        <taxon>Spermatophyta</taxon>
        <taxon>Magnoliopsida</taxon>
        <taxon>eudicotyledons</taxon>
        <taxon>Gunneridae</taxon>
        <taxon>Pentapetalae</taxon>
        <taxon>rosids</taxon>
        <taxon>fabids</taxon>
        <taxon>Malpighiales</taxon>
        <taxon>Salicaceae</taxon>
        <taxon>Saliceae</taxon>
        <taxon>Populus</taxon>
    </lineage>
</organism>
<evidence type="ECO:0000256" key="5">
    <source>
        <dbReference type="ARBA" id="ARBA00022670"/>
    </source>
</evidence>
<evidence type="ECO:0000256" key="9">
    <source>
        <dbReference type="ARBA" id="ARBA00023136"/>
    </source>
</evidence>
<evidence type="ECO:0000256" key="10">
    <source>
        <dbReference type="ARBA" id="ARBA00023180"/>
    </source>
</evidence>
<evidence type="ECO:0000256" key="7">
    <source>
        <dbReference type="ARBA" id="ARBA00022750"/>
    </source>
</evidence>
<name>A0A8X7ZD53_POPTO</name>
<dbReference type="GO" id="GO:0005886">
    <property type="term" value="C:plasma membrane"/>
    <property type="evidence" value="ECO:0007669"/>
    <property type="project" value="UniProtKB-SubCell"/>
</dbReference>